<sequence>MKAKEKAKELVDSFYDVDDGIDFDNGWGITPQQVKGFALICIDEILDLDMLGFDEDKFNKHIEHWQQVKQEINKL</sequence>
<organism evidence="1 2">
    <name type="scientific">Nonlabens phage P12024S</name>
    <dbReference type="NCBI Taxonomy" id="1168478"/>
    <lineage>
        <taxon>Viruses</taxon>
        <taxon>Duplodnaviria</taxon>
        <taxon>Heunggongvirae</taxon>
        <taxon>Uroviricota</taxon>
        <taxon>Caudoviricetes</taxon>
        <taxon>Inhavirus</taxon>
        <taxon>Inhavirus P12024S</taxon>
    </lineage>
</organism>
<dbReference type="OrthoDB" id="40971at10239"/>
<dbReference type="RefSeq" id="YP_006560369.1">
    <property type="nucleotide sequence ID" value="NC_018271.1"/>
</dbReference>
<reference evidence="1 2" key="1">
    <citation type="journal article" date="2012" name="J. Virol.">
        <title>Complete Genome Sequences of Two Persicivirga Bacteriophages, P12024S and P12024L.</title>
        <authorList>
            <person name="Kang I."/>
            <person name="Jang H."/>
            <person name="Cho J.C."/>
        </authorList>
    </citation>
    <scope>NUCLEOTIDE SEQUENCE [LARGE SCALE GENOMIC DNA]</scope>
</reference>
<accession>I6S6M8</accession>
<evidence type="ECO:0000313" key="1">
    <source>
        <dbReference type="EMBL" id="AFM54690.1"/>
    </source>
</evidence>
<proteinExistence type="predicted"/>
<protein>
    <submittedName>
        <fullName evidence="1">Uncharacterized protein</fullName>
    </submittedName>
</protein>
<gene>
    <name evidence="1" type="ORF">P12024S_29</name>
</gene>
<dbReference type="KEGG" id="vg:13405308"/>
<dbReference type="GeneID" id="13405308"/>
<evidence type="ECO:0000313" key="2">
    <source>
        <dbReference type="Proteomes" id="UP000002820"/>
    </source>
</evidence>
<keyword evidence="2" id="KW-1185">Reference proteome</keyword>
<dbReference type="EMBL" id="JQ823122">
    <property type="protein sequence ID" value="AFM54690.1"/>
    <property type="molecule type" value="Genomic_DNA"/>
</dbReference>
<dbReference type="Proteomes" id="UP000002820">
    <property type="component" value="Segment"/>
</dbReference>
<name>I6S6M8_9CAUD</name>